<dbReference type="SUPFAM" id="SSF47413">
    <property type="entry name" value="lambda repressor-like DNA-binding domains"/>
    <property type="match status" value="1"/>
</dbReference>
<dbReference type="InterPro" id="IPR010359">
    <property type="entry name" value="IrrE_HExxH"/>
</dbReference>
<dbReference type="InterPro" id="IPR052345">
    <property type="entry name" value="Rad_response_metalloprotease"/>
</dbReference>
<evidence type="ECO:0000313" key="4">
    <source>
        <dbReference type="Proteomes" id="UP000190626"/>
    </source>
</evidence>
<dbReference type="GO" id="GO:0003677">
    <property type="term" value="F:DNA binding"/>
    <property type="evidence" value="ECO:0007669"/>
    <property type="project" value="InterPro"/>
</dbReference>
<dbReference type="PANTHER" id="PTHR43236:SF1">
    <property type="entry name" value="BLL7220 PROTEIN"/>
    <property type="match status" value="1"/>
</dbReference>
<dbReference type="CDD" id="cd00093">
    <property type="entry name" value="HTH_XRE"/>
    <property type="match status" value="1"/>
</dbReference>
<dbReference type="Gene3D" id="1.10.10.2910">
    <property type="match status" value="1"/>
</dbReference>
<proteinExistence type="inferred from homology"/>
<evidence type="ECO:0000313" key="3">
    <source>
        <dbReference type="EMBL" id="OPH47585.1"/>
    </source>
</evidence>
<accession>A0A1V4H8P4</accession>
<comment type="similarity">
    <text evidence="1">Belongs to the short-chain fatty acyl-CoA assimilation regulator (ScfR) family.</text>
</comment>
<comment type="caution">
    <text evidence="3">The sequence shown here is derived from an EMBL/GenBank/DDBJ whole genome shotgun (WGS) entry which is preliminary data.</text>
</comment>
<dbReference type="Gene3D" id="1.10.260.40">
    <property type="entry name" value="lambda repressor-like DNA-binding domains"/>
    <property type="match status" value="1"/>
</dbReference>
<keyword evidence="4" id="KW-1185">Reference proteome</keyword>
<dbReference type="STRING" id="1469647.BC351_10360"/>
<dbReference type="SMART" id="SM00530">
    <property type="entry name" value="HTH_XRE"/>
    <property type="match status" value="1"/>
</dbReference>
<dbReference type="InterPro" id="IPR010982">
    <property type="entry name" value="Lambda_DNA-bd_dom_sf"/>
</dbReference>
<dbReference type="PROSITE" id="PS50943">
    <property type="entry name" value="HTH_CROC1"/>
    <property type="match status" value="1"/>
</dbReference>
<name>A0A1V4H8P4_9BACL</name>
<feature type="domain" description="HTH cro/C1-type" evidence="2">
    <location>
        <begin position="10"/>
        <end position="64"/>
    </location>
</feature>
<dbReference type="Proteomes" id="UP000190626">
    <property type="component" value="Unassembled WGS sequence"/>
</dbReference>
<protein>
    <recommendedName>
        <fullName evidence="2">HTH cro/C1-type domain-containing protein</fullName>
    </recommendedName>
</protein>
<dbReference type="Pfam" id="PF06114">
    <property type="entry name" value="Peptidase_M78"/>
    <property type="match status" value="1"/>
</dbReference>
<gene>
    <name evidence="3" type="ORF">BC351_10360</name>
</gene>
<dbReference type="AlphaFoldDB" id="A0A1V4H8P4"/>
<dbReference type="RefSeq" id="WP_079420189.1">
    <property type="nucleotide sequence ID" value="NZ_MBTG01000056.1"/>
</dbReference>
<sequence>MGTAFNGKALKDARLARGYTLIELSKMINVSKQAISQYEANINPPKAEVLMRIINTLKFPRYYFYSDMGNRFEGNTFFRANSSATNRLRDMQKIRANWIAHIRDYLEKFITFPELNLPDLSNYEDSIWDDVSIEHLAAHVRSYWGLSDKPITNLINVLEKNGIIVSSIKLDSDNVDAFCQFRQPDKAMIVLAEDKESAVRRQFDAAHELGHILMHKFDVDNQTELPKEQFKLMEAQADKFASCFLLTESTFRKSIEITSTTIQGFIELKKIWNVSIGAMVRRSRDLGLISESRYTSIQKQMSMKKMRKREPLDEIIEISEPNLLKRGIIMLIDAKVKTKADIVEEIMLPSEEIEILCSLDEKYLTVVEHEAVLSLKSNKDLSESVIG</sequence>
<dbReference type="Pfam" id="PF01381">
    <property type="entry name" value="HTH_3"/>
    <property type="match status" value="1"/>
</dbReference>
<evidence type="ECO:0000259" key="2">
    <source>
        <dbReference type="PROSITE" id="PS50943"/>
    </source>
</evidence>
<organism evidence="3 4">
    <name type="scientific">Paenibacillus ferrarius</name>
    <dbReference type="NCBI Taxonomy" id="1469647"/>
    <lineage>
        <taxon>Bacteria</taxon>
        <taxon>Bacillati</taxon>
        <taxon>Bacillota</taxon>
        <taxon>Bacilli</taxon>
        <taxon>Bacillales</taxon>
        <taxon>Paenibacillaceae</taxon>
        <taxon>Paenibacillus</taxon>
    </lineage>
</organism>
<evidence type="ECO:0000256" key="1">
    <source>
        <dbReference type="ARBA" id="ARBA00007227"/>
    </source>
</evidence>
<dbReference type="EMBL" id="MBTG01000056">
    <property type="protein sequence ID" value="OPH47585.1"/>
    <property type="molecule type" value="Genomic_DNA"/>
</dbReference>
<dbReference type="PANTHER" id="PTHR43236">
    <property type="entry name" value="ANTITOXIN HIGA1"/>
    <property type="match status" value="1"/>
</dbReference>
<reference evidence="4" key="1">
    <citation type="submission" date="2016-07" db="EMBL/GenBank/DDBJ databases">
        <authorList>
            <person name="Florea S."/>
            <person name="Webb J.S."/>
            <person name="Jaromczyk J."/>
            <person name="Schardl C.L."/>
        </authorList>
    </citation>
    <scope>NUCLEOTIDE SEQUENCE [LARGE SCALE GENOMIC DNA]</scope>
    <source>
        <strain evidence="4">CY1</strain>
    </source>
</reference>
<dbReference type="OrthoDB" id="9816277at2"/>
<dbReference type="InterPro" id="IPR001387">
    <property type="entry name" value="Cro/C1-type_HTH"/>
</dbReference>